<dbReference type="Gene3D" id="1.10.10.820">
    <property type="match status" value="1"/>
</dbReference>
<dbReference type="PRINTS" id="PR00193">
    <property type="entry name" value="MYOSINHEAVY"/>
</dbReference>
<dbReference type="InterPro" id="IPR036961">
    <property type="entry name" value="Kinesin_motor_dom_sf"/>
</dbReference>
<sequence length="953" mass="110342">MSATTKQPISAVGWDVINDLSALPENEDIIIDFLLERLQRGQIYTWVGPLLLTLNPNNETSTSYFYNSSNFDKYVKVSDGFYETSPHIFTVAYKAHYNLTKQLGRNCQVIVISGQTGTGKTYNASKCLEFLSSINKSSVRSSQGDCTYNIMLRVTDACRLITAFTTACTEKNEVSSRHGQLVKLHYVGDIISGATINSFLLERSRVTRGSNNFQIFYQMIFGMSHTELEGFNLSKDEYYDILNVVDYNKRKYFQEGFQDTLKALDILEIKADQKTHIFQILALLIHMGNIKFVKNGEACAIDLNNNKSKKALKSTCILSCLTEDVIVELLTTILINPRSTWRKCTPYHRYLLTVDACRNRLHSIIRHIYDLLFHCILNYAKNTLSPKQEYTQWLGILDIFGFEAFKKNEIEQLCVNYANERLQYYFIETYVESSRNDLMEEGFIEIYSPLHTTSLYKERLHVIEKNLFLTLNDACQSPVAINMSTIIQSACSNLHNTQRKVLREKDGNFIVEHYSGPVAYSIEDILSKNVDKIPDEIFLIFNTSTNKFLRSLINIEEKQHSHTVKTFTKKSTMLAKFKYSMDTVIEELSKCDLHYVQCVKPKRSINCEWDRKDFQKQLACTGIFDLLPLVKCKYSIRLSYKDFYRRYSKTNAETINPDKCKLIVESIVPKKELHSLVHFGKQLIFLTESIFIKLESYRRNYLINYANKIQTFWIRHKCKKTVPTISKYLTIKFEVQNECKTDENVMSVKNILDCNLNKSSTSEEDDDVFITSSVPLDNNNEINGSNPIIEENVKDIDTNENLNECYSENKINSSKKQLEVLKNIHDLRNGQERFENLKNQLKSNVTELKSSSDYFSRPNIHISCNNNNNNNNLLKQHYIGLRKNNDKNCSMHFDKKRVYTIQTESGLLFYKNGILSRRRLTVLLIRMHTRPTCLIKSHVLPHTELPQGLQDCL</sequence>
<dbReference type="PANTHER" id="PTHR13140">
    <property type="entry name" value="MYOSIN"/>
    <property type="match status" value="1"/>
</dbReference>
<evidence type="ECO:0000259" key="7">
    <source>
        <dbReference type="PROSITE" id="PS51456"/>
    </source>
</evidence>
<dbReference type="CDD" id="cd00124">
    <property type="entry name" value="MYSc"/>
    <property type="match status" value="1"/>
</dbReference>
<protein>
    <recommendedName>
        <fullName evidence="7">Myosin motor domain-containing protein</fullName>
    </recommendedName>
</protein>
<evidence type="ECO:0000256" key="4">
    <source>
        <dbReference type="ARBA" id="ARBA00023175"/>
    </source>
</evidence>
<evidence type="ECO:0000256" key="6">
    <source>
        <dbReference type="PROSITE-ProRule" id="PRU00782"/>
    </source>
</evidence>
<name>A0ABP1NK82_XYLVO</name>
<comment type="similarity">
    <text evidence="6">Belongs to the TRAFAC class myosin-kinesin ATPase superfamily. Myosin family.</text>
</comment>
<accession>A0ABP1NK82</accession>
<feature type="domain" description="Myosin motor" evidence="7">
    <location>
        <begin position="15"/>
        <end position="699"/>
    </location>
</feature>
<dbReference type="InterPro" id="IPR027417">
    <property type="entry name" value="P-loop_NTPase"/>
</dbReference>
<keyword evidence="5 6" id="KW-0009">Actin-binding</keyword>
<dbReference type="InterPro" id="IPR001609">
    <property type="entry name" value="Myosin_head_motor_dom-like"/>
</dbReference>
<dbReference type="Gene3D" id="1.20.58.530">
    <property type="match status" value="1"/>
</dbReference>
<keyword evidence="3 6" id="KW-0518">Myosin</keyword>
<dbReference type="SMART" id="SM00242">
    <property type="entry name" value="MYSc"/>
    <property type="match status" value="1"/>
</dbReference>
<dbReference type="Gene3D" id="3.40.850.10">
    <property type="entry name" value="Kinesin motor domain"/>
    <property type="match status" value="1"/>
</dbReference>
<keyword evidence="2 6" id="KW-0067">ATP-binding</keyword>
<dbReference type="Gene3D" id="1.20.120.720">
    <property type="entry name" value="Myosin VI head, motor domain, U50 subdomain"/>
    <property type="match status" value="1"/>
</dbReference>
<keyword evidence="1 6" id="KW-0547">Nucleotide-binding</keyword>
<feature type="binding site" evidence="6">
    <location>
        <begin position="114"/>
        <end position="121"/>
    </location>
    <ligand>
        <name>ATP</name>
        <dbReference type="ChEBI" id="CHEBI:30616"/>
    </ligand>
</feature>
<evidence type="ECO:0000313" key="9">
    <source>
        <dbReference type="Proteomes" id="UP001642520"/>
    </source>
</evidence>
<dbReference type="Proteomes" id="UP001642520">
    <property type="component" value="Unassembled WGS sequence"/>
</dbReference>
<dbReference type="PROSITE" id="PS51456">
    <property type="entry name" value="MYOSIN_MOTOR"/>
    <property type="match status" value="1"/>
</dbReference>
<gene>
    <name evidence="8" type="ORF">XYLVIOL_LOCUS4510</name>
</gene>
<comment type="caution">
    <text evidence="6">Lacks conserved residue(s) required for the propagation of feature annotation.</text>
</comment>
<evidence type="ECO:0000256" key="3">
    <source>
        <dbReference type="ARBA" id="ARBA00023123"/>
    </source>
</evidence>
<keyword evidence="4 6" id="KW-0505">Motor protein</keyword>
<comment type="caution">
    <text evidence="8">The sequence shown here is derived from an EMBL/GenBank/DDBJ whole genome shotgun (WGS) entry which is preliminary data.</text>
</comment>
<dbReference type="Gene3D" id="1.20.5.4820">
    <property type="match status" value="1"/>
</dbReference>
<dbReference type="PANTHER" id="PTHR13140:SF289">
    <property type="entry name" value="UNCONVENTIONAL MYOSIN-XIX"/>
    <property type="match status" value="1"/>
</dbReference>
<proteinExistence type="inferred from homology"/>
<reference evidence="8 9" key="1">
    <citation type="submission" date="2024-08" db="EMBL/GenBank/DDBJ databases">
        <authorList>
            <person name="Will J Nash"/>
            <person name="Angela Man"/>
            <person name="Seanna McTaggart"/>
            <person name="Kendall Baker"/>
            <person name="Tom Barker"/>
            <person name="Leah Catchpole"/>
            <person name="Alex Durrant"/>
            <person name="Karim Gharbi"/>
            <person name="Naomi Irish"/>
            <person name="Gemy Kaithakottil"/>
            <person name="Debby Ku"/>
            <person name="Aaliyah Providence"/>
            <person name="Felix Shaw"/>
            <person name="David Swarbreck"/>
            <person name="Chris Watkins"/>
            <person name="Ann M. McCartney"/>
            <person name="Giulio Formenti"/>
            <person name="Alice Mouton"/>
            <person name="Noel Vella"/>
            <person name="Bjorn M von Reumont"/>
            <person name="Adriana Vella"/>
            <person name="Wilfried Haerty"/>
        </authorList>
    </citation>
    <scope>NUCLEOTIDE SEQUENCE [LARGE SCALE GENOMIC DNA]</scope>
</reference>
<dbReference type="EMBL" id="CAXAJV020001290">
    <property type="protein sequence ID" value="CAL7940478.1"/>
    <property type="molecule type" value="Genomic_DNA"/>
</dbReference>
<keyword evidence="9" id="KW-1185">Reference proteome</keyword>
<evidence type="ECO:0000313" key="8">
    <source>
        <dbReference type="EMBL" id="CAL7940478.1"/>
    </source>
</evidence>
<evidence type="ECO:0000256" key="5">
    <source>
        <dbReference type="ARBA" id="ARBA00023203"/>
    </source>
</evidence>
<organism evidence="8 9">
    <name type="scientific">Xylocopa violacea</name>
    <name type="common">Violet carpenter bee</name>
    <name type="synonym">Apis violacea</name>
    <dbReference type="NCBI Taxonomy" id="135666"/>
    <lineage>
        <taxon>Eukaryota</taxon>
        <taxon>Metazoa</taxon>
        <taxon>Ecdysozoa</taxon>
        <taxon>Arthropoda</taxon>
        <taxon>Hexapoda</taxon>
        <taxon>Insecta</taxon>
        <taxon>Pterygota</taxon>
        <taxon>Neoptera</taxon>
        <taxon>Endopterygota</taxon>
        <taxon>Hymenoptera</taxon>
        <taxon>Apocrita</taxon>
        <taxon>Aculeata</taxon>
        <taxon>Apoidea</taxon>
        <taxon>Anthophila</taxon>
        <taxon>Apidae</taxon>
        <taxon>Xylocopa</taxon>
        <taxon>Xylocopa</taxon>
    </lineage>
</organism>
<dbReference type="Pfam" id="PF00063">
    <property type="entry name" value="Myosin_head"/>
    <property type="match status" value="1"/>
</dbReference>
<dbReference type="SUPFAM" id="SSF52540">
    <property type="entry name" value="P-loop containing nucleoside triphosphate hydrolases"/>
    <property type="match status" value="1"/>
</dbReference>
<evidence type="ECO:0000256" key="1">
    <source>
        <dbReference type="ARBA" id="ARBA00022741"/>
    </source>
</evidence>
<evidence type="ECO:0000256" key="2">
    <source>
        <dbReference type="ARBA" id="ARBA00022840"/>
    </source>
</evidence>